<evidence type="ECO:0000256" key="12">
    <source>
        <dbReference type="SAM" id="Phobius"/>
    </source>
</evidence>
<dbReference type="Proteomes" id="UP001303760">
    <property type="component" value="Unassembled WGS sequence"/>
</dbReference>
<proteinExistence type="inferred from homology"/>
<keyword evidence="15" id="KW-1185">Reference proteome</keyword>
<dbReference type="GO" id="GO:0002939">
    <property type="term" value="P:tRNA N1-guanine methylation"/>
    <property type="evidence" value="ECO:0007669"/>
    <property type="project" value="TreeGrafter"/>
</dbReference>
<evidence type="ECO:0000256" key="10">
    <source>
        <dbReference type="HAMAP-Rule" id="MF_03152"/>
    </source>
</evidence>
<comment type="caution">
    <text evidence="10">Lacks conserved residue(s) required for the propagation of feature annotation.</text>
</comment>
<keyword evidence="6 10" id="KW-0819">tRNA processing</keyword>
<reference evidence="14" key="2">
    <citation type="submission" date="2023-05" db="EMBL/GenBank/DDBJ databases">
        <authorList>
            <consortium name="Lawrence Berkeley National Laboratory"/>
            <person name="Steindorff A."/>
            <person name="Hensen N."/>
            <person name="Bonometti L."/>
            <person name="Westerberg I."/>
            <person name="Brannstrom I.O."/>
            <person name="Guillou S."/>
            <person name="Cros-Aarteil S."/>
            <person name="Calhoun S."/>
            <person name="Haridas S."/>
            <person name="Kuo A."/>
            <person name="Mondo S."/>
            <person name="Pangilinan J."/>
            <person name="Riley R."/>
            <person name="Labutti K."/>
            <person name="Andreopoulos B."/>
            <person name="Lipzen A."/>
            <person name="Chen C."/>
            <person name="Yanf M."/>
            <person name="Daum C."/>
            <person name="Ng V."/>
            <person name="Clum A."/>
            <person name="Ohm R."/>
            <person name="Martin F."/>
            <person name="Silar P."/>
            <person name="Natvig D."/>
            <person name="Lalanne C."/>
            <person name="Gautier V."/>
            <person name="Ament-Velasquez S.L."/>
            <person name="Kruys A."/>
            <person name="Hutchinson M.I."/>
            <person name="Powell A.J."/>
            <person name="Barry K."/>
            <person name="Miller A.N."/>
            <person name="Grigoriev I.V."/>
            <person name="Debuchy R."/>
            <person name="Gladieux P."/>
            <person name="Thoren M.H."/>
            <person name="Johannesson H."/>
        </authorList>
    </citation>
    <scope>NUCLEOTIDE SEQUENCE</scope>
    <source>
        <strain evidence="14">CBS 532.94</strain>
    </source>
</reference>
<comment type="similarity">
    <text evidence="1">Belongs to the class I-like SAM-binding methyltransferase superfamily. TRM5/TYW2 family.</text>
</comment>
<dbReference type="PANTHER" id="PTHR23245">
    <property type="entry name" value="TRNA METHYLTRANSFERASE"/>
    <property type="match status" value="1"/>
</dbReference>
<gene>
    <name evidence="10" type="primary">TRM5</name>
    <name evidence="14" type="ORF">C8A03DRAFT_40319</name>
</gene>
<dbReference type="Pfam" id="PF02475">
    <property type="entry name" value="TRM5-TYW2_MTfase"/>
    <property type="match status" value="1"/>
</dbReference>
<keyword evidence="7 10" id="KW-0496">Mitochondrion</keyword>
<evidence type="ECO:0000256" key="3">
    <source>
        <dbReference type="ARBA" id="ARBA00022603"/>
    </source>
</evidence>
<dbReference type="Gene3D" id="3.40.1180.10">
    <property type="entry name" value="Decaprenyl diphosphate synthase-like"/>
    <property type="match status" value="1"/>
</dbReference>
<evidence type="ECO:0000256" key="6">
    <source>
        <dbReference type="ARBA" id="ARBA00022694"/>
    </source>
</evidence>
<dbReference type="InterPro" id="IPR056743">
    <property type="entry name" value="TRM5-TYW2-like_MTfase"/>
</dbReference>
<reference evidence="14" key="1">
    <citation type="journal article" date="2023" name="Mol. Phylogenet. Evol.">
        <title>Genome-scale phylogeny and comparative genomics of the fungal order Sordariales.</title>
        <authorList>
            <person name="Hensen N."/>
            <person name="Bonometti L."/>
            <person name="Westerberg I."/>
            <person name="Brannstrom I.O."/>
            <person name="Guillou S."/>
            <person name="Cros-Aarteil S."/>
            <person name="Calhoun S."/>
            <person name="Haridas S."/>
            <person name="Kuo A."/>
            <person name="Mondo S."/>
            <person name="Pangilinan J."/>
            <person name="Riley R."/>
            <person name="LaButti K."/>
            <person name="Andreopoulos B."/>
            <person name="Lipzen A."/>
            <person name="Chen C."/>
            <person name="Yan M."/>
            <person name="Daum C."/>
            <person name="Ng V."/>
            <person name="Clum A."/>
            <person name="Steindorff A."/>
            <person name="Ohm R.A."/>
            <person name="Martin F."/>
            <person name="Silar P."/>
            <person name="Natvig D.O."/>
            <person name="Lalanne C."/>
            <person name="Gautier V."/>
            <person name="Ament-Velasquez S.L."/>
            <person name="Kruys A."/>
            <person name="Hutchinson M.I."/>
            <person name="Powell A.J."/>
            <person name="Barry K."/>
            <person name="Miller A.N."/>
            <person name="Grigoriev I.V."/>
            <person name="Debuchy R."/>
            <person name="Gladieux P."/>
            <person name="Hiltunen Thoren M."/>
            <person name="Johannesson H."/>
        </authorList>
    </citation>
    <scope>NUCLEOTIDE SEQUENCE</scope>
    <source>
        <strain evidence="14">CBS 532.94</strain>
    </source>
</reference>
<dbReference type="EC" id="2.1.1.228" evidence="10"/>
<evidence type="ECO:0000256" key="9">
    <source>
        <dbReference type="ARBA" id="ARBA00047783"/>
    </source>
</evidence>
<dbReference type="SUPFAM" id="SSF64005">
    <property type="entry name" value="Undecaprenyl diphosphate synthase"/>
    <property type="match status" value="1"/>
</dbReference>
<dbReference type="GO" id="GO:0016765">
    <property type="term" value="F:transferase activity, transferring alkyl or aryl (other than methyl) groups"/>
    <property type="evidence" value="ECO:0007669"/>
    <property type="project" value="InterPro"/>
</dbReference>
<dbReference type="EMBL" id="MU860009">
    <property type="protein sequence ID" value="KAK4242352.1"/>
    <property type="molecule type" value="Genomic_DNA"/>
</dbReference>
<keyword evidence="12" id="KW-0812">Transmembrane</keyword>
<dbReference type="GO" id="GO:0052906">
    <property type="term" value="F:tRNA (guanine(37)-N1)-methyltransferase activity"/>
    <property type="evidence" value="ECO:0007669"/>
    <property type="project" value="UniProtKB-UniRule"/>
</dbReference>
<dbReference type="SUPFAM" id="SSF53335">
    <property type="entry name" value="S-adenosyl-L-methionine-dependent methyltransferases"/>
    <property type="match status" value="1"/>
</dbReference>
<dbReference type="InterPro" id="IPR030382">
    <property type="entry name" value="MeTrfase_TRM5/TYW2"/>
</dbReference>
<feature type="binding site" evidence="10">
    <location>
        <begin position="662"/>
        <end position="663"/>
    </location>
    <ligand>
        <name>S-adenosyl-L-methionine</name>
        <dbReference type="ChEBI" id="CHEBI:59789"/>
    </ligand>
</feature>
<dbReference type="PROSITE" id="PS51684">
    <property type="entry name" value="SAM_MT_TRM5_TYW2"/>
    <property type="match status" value="1"/>
</dbReference>
<evidence type="ECO:0000313" key="15">
    <source>
        <dbReference type="Proteomes" id="UP001303760"/>
    </source>
</evidence>
<organism evidence="14 15">
    <name type="scientific">Achaetomium macrosporum</name>
    <dbReference type="NCBI Taxonomy" id="79813"/>
    <lineage>
        <taxon>Eukaryota</taxon>
        <taxon>Fungi</taxon>
        <taxon>Dikarya</taxon>
        <taxon>Ascomycota</taxon>
        <taxon>Pezizomycotina</taxon>
        <taxon>Sordariomycetes</taxon>
        <taxon>Sordariomycetidae</taxon>
        <taxon>Sordariales</taxon>
        <taxon>Chaetomiaceae</taxon>
        <taxon>Achaetomium</taxon>
    </lineage>
</organism>
<comment type="caution">
    <text evidence="14">The sequence shown here is derived from an EMBL/GenBank/DDBJ whole genome shotgun (WGS) entry which is preliminary data.</text>
</comment>
<dbReference type="HAMAP" id="MF_03152">
    <property type="entry name" value="TRM5"/>
    <property type="match status" value="1"/>
</dbReference>
<evidence type="ECO:0000256" key="5">
    <source>
        <dbReference type="ARBA" id="ARBA00022691"/>
    </source>
</evidence>
<dbReference type="GO" id="GO:0005759">
    <property type="term" value="C:mitochondrial matrix"/>
    <property type="evidence" value="ECO:0007669"/>
    <property type="project" value="UniProtKB-SubCell"/>
</dbReference>
<dbReference type="Gene3D" id="3.40.50.150">
    <property type="entry name" value="Vaccinia Virus protein VP39"/>
    <property type="match status" value="1"/>
</dbReference>
<keyword evidence="8 10" id="KW-0539">Nucleus</keyword>
<comment type="subunit">
    <text evidence="10">Monomer.</text>
</comment>
<comment type="similarity">
    <text evidence="10">Belongs to the TRM5 / TYW2 family.</text>
</comment>
<dbReference type="InterPro" id="IPR056744">
    <property type="entry name" value="TRM5/TYW2-like_N"/>
</dbReference>
<evidence type="ECO:0000256" key="8">
    <source>
        <dbReference type="ARBA" id="ARBA00023242"/>
    </source>
</evidence>
<protein>
    <recommendedName>
        <fullName evidence="10">tRNA (guanine(37)-N1)-methyltransferase</fullName>
        <ecNumber evidence="10">2.1.1.228</ecNumber>
    </recommendedName>
    <alternativeName>
        <fullName evidence="10">M1G-methyltransferase</fullName>
    </alternativeName>
    <alternativeName>
        <fullName evidence="10">tRNA [GM37] methyltransferase</fullName>
    </alternativeName>
    <alternativeName>
        <fullName evidence="10">tRNA methyltransferase 5</fullName>
    </alternativeName>
</protein>
<evidence type="ECO:0000256" key="11">
    <source>
        <dbReference type="SAM" id="MobiDB-lite"/>
    </source>
</evidence>
<feature type="region of interest" description="Disordered" evidence="11">
    <location>
        <begin position="347"/>
        <end position="370"/>
    </location>
</feature>
<sequence length="836" mass="93961">MPIRARDLDTYRRDERLGHKLLTPEERIKLLEPYLPPPPPRSRPRTEFATAKTQEDKKTRLGMRRFLRRQYHVLVFAILHIFFSLYIRIRQAYHAVGNRIYSVYYHHHRTPELIRRDVKGLRRLPKHLSVILTLEDQRRSGAGLERLINEVTDVAAWCASAGVPELSIYEKTGILKGYLKETHQAVSQKLGFYFGPNHPSVTLSAPHLPLVESPVLANGTSHDGSSDDGEWEGKHISVLLISAEDGRDSIVDLTKTLAEMSQRKKLNTADITMELVDAELSESVMSEPDLLILFGPHVELAGYPPWQIRLTEIFHVQDNQGVGYQVFIRGLRKSLACNPIGQLRVLSGSSSTSNPAAHCRDAAGSSRPLGRPPIVRSATTALNRALFSKKVDLAAAAVQDAKLLSQYRKTLHARREILQVERIASIRPHPDKTLADQGRKCLLLDPSVKADAPDTWGPVVKDGVQKQELTLIPYELRLDYDYWNYRDIMQSILPEELNEDIPTGFNVAGHVAHLNLRSAFLPYKHLIAEILLDKNPQIKTVINKVDNVGSESEFRTFQYEVLAGPDDLNVQVTESGCIFDFDYSKVYWNSKLETEHRRLINIFQPGEVVCDVMAGIGPFAVPAGKKRVFVWANDKNPESFKCLEAAIKKNKVGSFVRAFCEDGRTFIYQAAESVLEASRKGEHAVITQREKTQPKPKDEAAAAAGTRSRPALREERIPIPPTISHFVMNLPASAIEFLGSYRGVYAGQEALFAPHTQTKLPMVHVHCFSYKADDETPRIDICERITRELGFPVRTGDDPDVEGQVVIHNVRDVAPAKSMYCASFRLPRVVAFAARG</sequence>
<dbReference type="GO" id="GO:0005634">
    <property type="term" value="C:nucleus"/>
    <property type="evidence" value="ECO:0007669"/>
    <property type="project" value="UniProtKB-SubCell"/>
</dbReference>
<feature type="region of interest" description="Disordered" evidence="11">
    <location>
        <begin position="33"/>
        <end position="56"/>
    </location>
</feature>
<feature type="binding site" evidence="10">
    <location>
        <position position="729"/>
    </location>
    <ligand>
        <name>S-adenosyl-L-methionine</name>
        <dbReference type="ChEBI" id="CHEBI:59789"/>
    </ligand>
</feature>
<feature type="compositionally biased region" description="Basic and acidic residues" evidence="11">
    <location>
        <begin position="685"/>
        <end position="700"/>
    </location>
</feature>
<comment type="catalytic activity">
    <reaction evidence="9 10">
        <text>guanosine(37) in tRNA + S-adenosyl-L-methionine = N(1)-methylguanosine(37) in tRNA + S-adenosyl-L-homocysteine + H(+)</text>
        <dbReference type="Rhea" id="RHEA:36899"/>
        <dbReference type="Rhea" id="RHEA-COMP:10145"/>
        <dbReference type="Rhea" id="RHEA-COMP:10147"/>
        <dbReference type="ChEBI" id="CHEBI:15378"/>
        <dbReference type="ChEBI" id="CHEBI:57856"/>
        <dbReference type="ChEBI" id="CHEBI:59789"/>
        <dbReference type="ChEBI" id="CHEBI:73542"/>
        <dbReference type="ChEBI" id="CHEBI:74269"/>
        <dbReference type="EC" id="2.1.1.228"/>
    </reaction>
</comment>
<evidence type="ECO:0000256" key="7">
    <source>
        <dbReference type="ARBA" id="ARBA00023128"/>
    </source>
</evidence>
<evidence type="ECO:0000313" key="14">
    <source>
        <dbReference type="EMBL" id="KAK4242352.1"/>
    </source>
</evidence>
<keyword evidence="2 10" id="KW-0963">Cytoplasm</keyword>
<dbReference type="Pfam" id="PF25133">
    <property type="entry name" value="TYW2_N_2"/>
    <property type="match status" value="1"/>
</dbReference>
<dbReference type="Gene3D" id="3.30.300.110">
    <property type="entry name" value="Met-10+ protein-like domains"/>
    <property type="match status" value="1"/>
</dbReference>
<keyword evidence="12" id="KW-0472">Membrane</keyword>
<dbReference type="InterPro" id="IPR029063">
    <property type="entry name" value="SAM-dependent_MTases_sf"/>
</dbReference>
<dbReference type="PANTHER" id="PTHR23245:SF36">
    <property type="entry name" value="TRNA (GUANINE(37)-N1)-METHYLTRANSFERASE"/>
    <property type="match status" value="1"/>
</dbReference>
<keyword evidence="3 10" id="KW-0489">Methyltransferase</keyword>
<dbReference type="FunFam" id="3.30.300.110:FF:000001">
    <property type="entry name" value="tRNA (guanine(37)-N1)-methyltransferase"/>
    <property type="match status" value="1"/>
</dbReference>
<dbReference type="AlphaFoldDB" id="A0AAN7CJB4"/>
<accession>A0AAN7CJB4</accession>
<keyword evidence="12" id="KW-1133">Transmembrane helix</keyword>
<keyword evidence="5 10" id="KW-0949">S-adenosyl-L-methionine</keyword>
<dbReference type="InterPro" id="IPR036424">
    <property type="entry name" value="UPP_synth-like_sf"/>
</dbReference>
<keyword evidence="4 10" id="KW-0808">Transferase</keyword>
<feature type="region of interest" description="Disordered" evidence="11">
    <location>
        <begin position="685"/>
        <end position="712"/>
    </location>
</feature>
<name>A0AAN7CJB4_9PEZI</name>
<dbReference type="InterPro" id="IPR025792">
    <property type="entry name" value="tRNA_Gua_MeTrfase_euk"/>
</dbReference>
<feature type="binding site" evidence="10">
    <location>
        <position position="596"/>
    </location>
    <ligand>
        <name>S-adenosyl-L-methionine</name>
        <dbReference type="ChEBI" id="CHEBI:59789"/>
    </ligand>
</feature>
<dbReference type="GO" id="GO:0070901">
    <property type="term" value="P:mitochondrial tRNA methylation"/>
    <property type="evidence" value="ECO:0007669"/>
    <property type="project" value="TreeGrafter"/>
</dbReference>
<evidence type="ECO:0000259" key="13">
    <source>
        <dbReference type="PROSITE" id="PS51684"/>
    </source>
</evidence>
<evidence type="ECO:0000256" key="4">
    <source>
        <dbReference type="ARBA" id="ARBA00022679"/>
    </source>
</evidence>
<feature type="transmembrane region" description="Helical" evidence="12">
    <location>
        <begin position="71"/>
        <end position="89"/>
    </location>
</feature>
<comment type="function">
    <text evidence="10">Specifically methylates the N1 position of guanosine-37 in various cytoplasmic and mitochondrial tRNAs. Methylation is not dependent on the nature of the nucleoside 5' of the target nucleoside. This is the first step in the biosynthesis of wybutosine (yW), a modified base adjacent to the anticodon of tRNAs and required for accurate decoding.</text>
</comment>
<evidence type="ECO:0000256" key="2">
    <source>
        <dbReference type="ARBA" id="ARBA00022490"/>
    </source>
</evidence>
<evidence type="ECO:0000256" key="1">
    <source>
        <dbReference type="ARBA" id="ARBA00009775"/>
    </source>
</evidence>
<feature type="domain" description="SAM-dependent methyltransferase TRM5/TYW2-type" evidence="13">
    <location>
        <begin position="505"/>
        <end position="828"/>
    </location>
</feature>
<comment type="subcellular location">
    <subcellularLocation>
        <location evidence="10">Mitochondrion matrix</location>
    </subcellularLocation>
    <subcellularLocation>
        <location evidence="10">Nucleus</location>
    </subcellularLocation>
    <subcellularLocation>
        <location evidence="10">Cytoplasm</location>
    </subcellularLocation>
    <text evidence="10">Predominantly in the mitochondria and in the nucleus.</text>
</comment>